<sequence length="607" mass="67919">MADSKSHESPIRVIWAAAAEEFTRLTKRSLDNGAIDSFDALQREIESRSMPPSGDASADAGKWDKERFKSAGFRVLKCLKILLGAATQLSDTLPVPSGPVVNVCANALMMLLDIPQKISDLEDAISDVFATVSSLLSQMRIFERMDKIDDELARRIHLVMISFVTVSAHVVNYEQGGRWKKLKQKTMKAILNDDSGLQAEMKTLNDRVQQQRDVGGTLVLEAVIASRQDLCKVLEQVSETGERTRDIQVKVTRLDNDATETREEKDKTKRLKNIRDTLSVPSYVRLDTNTTDTCTALFKKCFEGTGDWISNHPFYQEWSSKKGHDPLLLLSGDTESGKTSIAAKVTKTLEDQQAMRVYAAHYFFSPSSLNKKSDVDKYPVQSAMKYMAFQIARVDTTVAKALDKACDGPERAQFRSQTDLKQLWAQLNIGLSGQGPTYHLIFDGLEHLPEKNARELVDFALSLKSAPDAAGSRVRVLLSGSNKVFDDHPGSEAALRINVREHTIPDMEIVVNHELEGWEMLQHVKIGSKLERARDLIREQLPQNVKGSYFLLQCSLDNIKGRLELGAGMEELEKMLEKSMDSHEAAIQRLQRSLGPDEIEALNELLK</sequence>
<reference evidence="4 5" key="1">
    <citation type="submission" date="2023-01" db="EMBL/GenBank/DDBJ databases">
        <title>Analysis of 21 Apiospora genomes using comparative genomics revels a genus with tremendous synthesis potential of carbohydrate active enzymes and secondary metabolites.</title>
        <authorList>
            <person name="Sorensen T."/>
        </authorList>
    </citation>
    <scope>NUCLEOTIDE SEQUENCE [LARGE SCALE GENOMIC DNA]</scope>
    <source>
        <strain evidence="4 5">CBS 83171</strain>
    </source>
</reference>
<dbReference type="InterPro" id="IPR027417">
    <property type="entry name" value="P-loop_NTPase"/>
</dbReference>
<protein>
    <recommendedName>
        <fullName evidence="6">Fungal STAND N-terminal Goodbye domain-containing protein</fullName>
    </recommendedName>
</protein>
<feature type="domain" description="Fungal STAND N-terminal Goodbye" evidence="2">
    <location>
        <begin position="15"/>
        <end position="142"/>
    </location>
</feature>
<dbReference type="Proteomes" id="UP001446871">
    <property type="component" value="Unassembled WGS sequence"/>
</dbReference>
<organism evidence="4 5">
    <name type="scientific">Apiospora saccharicola</name>
    <dbReference type="NCBI Taxonomy" id="335842"/>
    <lineage>
        <taxon>Eukaryota</taxon>
        <taxon>Fungi</taxon>
        <taxon>Dikarya</taxon>
        <taxon>Ascomycota</taxon>
        <taxon>Pezizomycotina</taxon>
        <taxon>Sordariomycetes</taxon>
        <taxon>Xylariomycetidae</taxon>
        <taxon>Amphisphaeriales</taxon>
        <taxon>Apiosporaceae</taxon>
        <taxon>Apiospora</taxon>
    </lineage>
</organism>
<dbReference type="PANTHER" id="PTHR10039:SF17">
    <property type="entry name" value="FUNGAL STAND N-TERMINAL GOODBYE DOMAIN-CONTAINING PROTEIN-RELATED"/>
    <property type="match status" value="1"/>
</dbReference>
<dbReference type="Gene3D" id="3.40.50.300">
    <property type="entry name" value="P-loop containing nucleotide triphosphate hydrolases"/>
    <property type="match status" value="1"/>
</dbReference>
<dbReference type="InterPro" id="IPR031350">
    <property type="entry name" value="Goodbye_dom"/>
</dbReference>
<feature type="domain" description="Nephrocystin 3-like N-terminal" evidence="3">
    <location>
        <begin position="304"/>
        <end position="479"/>
    </location>
</feature>
<accession>A0ABR1TGF0</accession>
<proteinExistence type="predicted"/>
<evidence type="ECO:0008006" key="6">
    <source>
        <dbReference type="Google" id="ProtNLM"/>
    </source>
</evidence>
<keyword evidence="1" id="KW-0677">Repeat</keyword>
<evidence type="ECO:0000259" key="3">
    <source>
        <dbReference type="Pfam" id="PF24883"/>
    </source>
</evidence>
<name>A0ABR1TGF0_9PEZI</name>
<comment type="caution">
    <text evidence="4">The sequence shown here is derived from an EMBL/GenBank/DDBJ whole genome shotgun (WGS) entry which is preliminary data.</text>
</comment>
<evidence type="ECO:0000256" key="1">
    <source>
        <dbReference type="ARBA" id="ARBA00022737"/>
    </source>
</evidence>
<dbReference type="EMBL" id="JAQQWM010000009">
    <property type="protein sequence ID" value="KAK8045704.1"/>
    <property type="molecule type" value="Genomic_DNA"/>
</dbReference>
<dbReference type="Pfam" id="PF24883">
    <property type="entry name" value="NPHP3_N"/>
    <property type="match status" value="1"/>
</dbReference>
<evidence type="ECO:0000259" key="2">
    <source>
        <dbReference type="Pfam" id="PF17109"/>
    </source>
</evidence>
<gene>
    <name evidence="4" type="ORF">PG996_013768</name>
</gene>
<evidence type="ECO:0000313" key="4">
    <source>
        <dbReference type="EMBL" id="KAK8045704.1"/>
    </source>
</evidence>
<dbReference type="Pfam" id="PF17109">
    <property type="entry name" value="Goodbye"/>
    <property type="match status" value="1"/>
</dbReference>
<keyword evidence="5" id="KW-1185">Reference proteome</keyword>
<evidence type="ECO:0000313" key="5">
    <source>
        <dbReference type="Proteomes" id="UP001446871"/>
    </source>
</evidence>
<dbReference type="InterPro" id="IPR056884">
    <property type="entry name" value="NPHP3-like_N"/>
</dbReference>
<dbReference type="PANTHER" id="PTHR10039">
    <property type="entry name" value="AMELOGENIN"/>
    <property type="match status" value="1"/>
</dbReference>